<dbReference type="PANTHER" id="PTHR11814">
    <property type="entry name" value="SULFATE TRANSPORTER"/>
    <property type="match status" value="1"/>
</dbReference>
<dbReference type="InterPro" id="IPR036513">
    <property type="entry name" value="STAS_dom_sf"/>
</dbReference>
<feature type="transmembrane region" description="Helical" evidence="5">
    <location>
        <begin position="20"/>
        <end position="40"/>
    </location>
</feature>
<feature type="transmembrane region" description="Helical" evidence="5">
    <location>
        <begin position="95"/>
        <end position="116"/>
    </location>
</feature>
<keyword evidence="8" id="KW-1185">Reference proteome</keyword>
<dbReference type="Pfam" id="PF01740">
    <property type="entry name" value="STAS"/>
    <property type="match status" value="1"/>
</dbReference>
<accession>A0A1R1I8Q0</accession>
<evidence type="ECO:0000256" key="1">
    <source>
        <dbReference type="ARBA" id="ARBA00004141"/>
    </source>
</evidence>
<dbReference type="InterPro" id="IPR002645">
    <property type="entry name" value="STAS_dom"/>
</dbReference>
<evidence type="ECO:0000313" key="7">
    <source>
        <dbReference type="EMBL" id="OMG55045.1"/>
    </source>
</evidence>
<dbReference type="NCBIfam" id="TIGR00815">
    <property type="entry name" value="sulP"/>
    <property type="match status" value="1"/>
</dbReference>
<dbReference type="Pfam" id="PF00916">
    <property type="entry name" value="Sulfate_transp"/>
    <property type="match status" value="1"/>
</dbReference>
<dbReference type="GO" id="GO:0055085">
    <property type="term" value="P:transmembrane transport"/>
    <property type="evidence" value="ECO:0007669"/>
    <property type="project" value="InterPro"/>
</dbReference>
<dbReference type="STRING" id="418702.BJN45_07805"/>
<evidence type="ECO:0000256" key="2">
    <source>
        <dbReference type="ARBA" id="ARBA00022692"/>
    </source>
</evidence>
<keyword evidence="2 5" id="KW-0812">Transmembrane</keyword>
<evidence type="ECO:0000256" key="5">
    <source>
        <dbReference type="SAM" id="Phobius"/>
    </source>
</evidence>
<protein>
    <recommendedName>
        <fullName evidence="6">STAS domain-containing protein</fullName>
    </recommendedName>
</protein>
<dbReference type="OrthoDB" id="9769739at2"/>
<keyword evidence="3 5" id="KW-1133">Transmembrane helix</keyword>
<evidence type="ECO:0000259" key="6">
    <source>
        <dbReference type="PROSITE" id="PS50801"/>
    </source>
</evidence>
<dbReference type="EMBL" id="MTHD01000002">
    <property type="protein sequence ID" value="OMG55045.1"/>
    <property type="molecule type" value="Genomic_DNA"/>
</dbReference>
<feature type="transmembrane region" description="Helical" evidence="5">
    <location>
        <begin position="210"/>
        <end position="231"/>
    </location>
</feature>
<organism evidence="7 8">
    <name type="scientific">Azonexus hydrophilus</name>
    <dbReference type="NCBI Taxonomy" id="418702"/>
    <lineage>
        <taxon>Bacteria</taxon>
        <taxon>Pseudomonadati</taxon>
        <taxon>Pseudomonadota</taxon>
        <taxon>Betaproteobacteria</taxon>
        <taxon>Rhodocyclales</taxon>
        <taxon>Azonexaceae</taxon>
        <taxon>Azonexus</taxon>
    </lineage>
</organism>
<evidence type="ECO:0000313" key="8">
    <source>
        <dbReference type="Proteomes" id="UP000187526"/>
    </source>
</evidence>
<feature type="transmembrane region" description="Helical" evidence="5">
    <location>
        <begin position="335"/>
        <end position="356"/>
    </location>
</feature>
<dbReference type="CDD" id="cd07042">
    <property type="entry name" value="STAS_SulP_like_sulfate_transporter"/>
    <property type="match status" value="1"/>
</dbReference>
<gene>
    <name evidence="7" type="ORF">BJN45_07805</name>
</gene>
<reference evidence="7 8" key="1">
    <citation type="submission" date="2016-10" db="EMBL/GenBank/DDBJ databases">
        <title>Alkaliphiles isolated from bioreactors.</title>
        <authorList>
            <person name="Salah Z."/>
            <person name="Rout S.P."/>
            <person name="Humphreys P.N."/>
        </authorList>
    </citation>
    <scope>NUCLEOTIDE SEQUENCE [LARGE SCALE GENOMIC DNA]</scope>
    <source>
        <strain evidence="7 8">ZS02</strain>
    </source>
</reference>
<feature type="transmembrane region" description="Helical" evidence="5">
    <location>
        <begin position="361"/>
        <end position="381"/>
    </location>
</feature>
<sequence>MRLLPHWASPYPRQHLGSDVLAGVIVTILVIPQSLAYALLAGLPPQIGLYVSIFPVIAYALFGSSMVQAVGPVAITSIMTYSMLAPIAAPGSPEYLVLAATLALGSGLLLLACGLLRLGFLAQLLSRPVIAGFISGSAVLIVFSQLKYLFGMTPAGSDAWHVISALFTQGRIDAGTLIGLTAIAVLAFSRLGLTGLLGKIGLKPASTAMIVRLVPLFVVLAGTAAVIGWNLDHRHGVAVVGSIVEGLPGLNLFLPAFAELKLLALPILLMALIGMVQNISMAQALAIRRRERIDANAELVGLGSANVVSAFYGGMPVGGGVSRSAVNVAAGAQTPLASIISALAMLAIVAGAAPLFARLPLAVLAASIIVAAISMIDLRALRQAWDYDRADGIAALGTASGVFLLGLEAGIGLGILFSLATLVYRTSTPHIAVIGRIPHSEHFRNVERYEVETIPGVIFLRIDESLFFGNLDAVESRLAGELEKAGDTRDVVLIMSAVNRVDTTAMEVLSDLNRELAGRHIRLHLAEVKGPVQDRLTGTPLWNELSGQVFLSVNDGYEALSHD</sequence>
<feature type="transmembrane region" description="Helical" evidence="5">
    <location>
        <begin position="401"/>
        <end position="424"/>
    </location>
</feature>
<dbReference type="Gene3D" id="3.30.750.24">
    <property type="entry name" value="STAS domain"/>
    <property type="match status" value="1"/>
</dbReference>
<dbReference type="InterPro" id="IPR011547">
    <property type="entry name" value="SLC26A/SulP_dom"/>
</dbReference>
<dbReference type="PROSITE" id="PS50801">
    <property type="entry name" value="STAS"/>
    <property type="match status" value="1"/>
</dbReference>
<evidence type="ECO:0000256" key="4">
    <source>
        <dbReference type="ARBA" id="ARBA00023136"/>
    </source>
</evidence>
<dbReference type="AlphaFoldDB" id="A0A1R1I8Q0"/>
<comment type="subcellular location">
    <subcellularLocation>
        <location evidence="1">Membrane</location>
        <topology evidence="1">Multi-pass membrane protein</topology>
    </subcellularLocation>
</comment>
<proteinExistence type="predicted"/>
<comment type="caution">
    <text evidence="7">The sequence shown here is derived from an EMBL/GenBank/DDBJ whole genome shotgun (WGS) entry which is preliminary data.</text>
</comment>
<feature type="domain" description="STAS" evidence="6">
    <location>
        <begin position="447"/>
        <end position="560"/>
    </location>
</feature>
<dbReference type="RefSeq" id="WP_076093688.1">
    <property type="nucleotide sequence ID" value="NZ_MTHD01000002.1"/>
</dbReference>
<dbReference type="Proteomes" id="UP000187526">
    <property type="component" value="Unassembled WGS sequence"/>
</dbReference>
<evidence type="ECO:0000256" key="3">
    <source>
        <dbReference type="ARBA" id="ARBA00022989"/>
    </source>
</evidence>
<keyword evidence="4 5" id="KW-0472">Membrane</keyword>
<dbReference type="InterPro" id="IPR001902">
    <property type="entry name" value="SLC26A/SulP_fam"/>
</dbReference>
<feature type="transmembrane region" description="Helical" evidence="5">
    <location>
        <begin position="128"/>
        <end position="150"/>
    </location>
</feature>
<name>A0A1R1I8Q0_9RHOO</name>
<feature type="transmembrane region" description="Helical" evidence="5">
    <location>
        <begin position="297"/>
        <end position="315"/>
    </location>
</feature>
<feature type="transmembrane region" description="Helical" evidence="5">
    <location>
        <begin position="177"/>
        <end position="198"/>
    </location>
</feature>
<dbReference type="GO" id="GO:0016020">
    <property type="term" value="C:membrane"/>
    <property type="evidence" value="ECO:0007669"/>
    <property type="project" value="UniProtKB-SubCell"/>
</dbReference>
<dbReference type="SUPFAM" id="SSF52091">
    <property type="entry name" value="SpoIIaa-like"/>
    <property type="match status" value="1"/>
</dbReference>
<feature type="transmembrane region" description="Helical" evidence="5">
    <location>
        <begin position="251"/>
        <end position="276"/>
    </location>
</feature>